<evidence type="ECO:0000313" key="1">
    <source>
        <dbReference type="EMBL" id="CRZ15535.1"/>
    </source>
</evidence>
<dbReference type="OrthoDB" id="8896299at2"/>
<keyword evidence="2" id="KW-1185">Reference proteome</keyword>
<dbReference type="Proteomes" id="UP000199147">
    <property type="component" value="Unassembled WGS sequence"/>
</dbReference>
<reference evidence="2" key="1">
    <citation type="submission" date="2015-07" db="EMBL/GenBank/DDBJ databases">
        <authorList>
            <person name="Urmite Genomes"/>
        </authorList>
    </citation>
    <scope>NUCLEOTIDE SEQUENCE [LARGE SCALE GENOMIC DNA]</scope>
    <source>
        <strain evidence="2">type strain: ATCC 49404</strain>
    </source>
</reference>
<gene>
    <name evidence="1" type="ORF">BN2156_02397</name>
</gene>
<protein>
    <submittedName>
        <fullName evidence="1">Uncharacterized protein</fullName>
    </submittedName>
</protein>
<proteinExistence type="predicted"/>
<accession>A0A0H5RMX6</accession>
<organism evidence="1 2">
    <name type="scientific">Mycolicibacterium neworleansense</name>
    <dbReference type="NCBI Taxonomy" id="146018"/>
    <lineage>
        <taxon>Bacteria</taxon>
        <taxon>Bacillati</taxon>
        <taxon>Actinomycetota</taxon>
        <taxon>Actinomycetes</taxon>
        <taxon>Mycobacteriales</taxon>
        <taxon>Mycobacteriaceae</taxon>
        <taxon>Mycolicibacterium</taxon>
    </lineage>
</organism>
<name>A0A0H5RMX6_9MYCO</name>
<dbReference type="EMBL" id="CWKH01000001">
    <property type="protein sequence ID" value="CRZ15535.1"/>
    <property type="molecule type" value="Genomic_DNA"/>
</dbReference>
<dbReference type="AlphaFoldDB" id="A0A0H5RMX6"/>
<dbReference type="RefSeq" id="WP_090513830.1">
    <property type="nucleotide sequence ID" value="NZ_CWKH01000001.1"/>
</dbReference>
<evidence type="ECO:0000313" key="2">
    <source>
        <dbReference type="Proteomes" id="UP000199147"/>
    </source>
</evidence>
<sequence length="197" mass="22553">MVVQLIQAVSAVSVPIVVAAIGYKLNKRLKEYDASQWRNQELIKARLQYFGQIAPMLNDLMCYLTFVGRWKELTPPEVIALKRNLDRLFYPVAPLFSTDTETAYNRFMQLCFATHGGWGRDARIQSGCIRRRQAAGEAWRPEWESMFTLGEDQPVEGDSMLDVRAGYDTLVAKFVGDVELLEPRQRYASRDVVNNAR</sequence>